<organism evidence="1 2">
    <name type="scientific">Flagellimonas taeanensis</name>
    <dbReference type="NCBI Taxonomy" id="1005926"/>
    <lineage>
        <taxon>Bacteria</taxon>
        <taxon>Pseudomonadati</taxon>
        <taxon>Bacteroidota</taxon>
        <taxon>Flavobacteriia</taxon>
        <taxon>Flavobacteriales</taxon>
        <taxon>Flavobacteriaceae</taxon>
        <taxon>Flagellimonas</taxon>
    </lineage>
</organism>
<comment type="caution">
    <text evidence="1">The sequence shown here is derived from an EMBL/GenBank/DDBJ whole genome shotgun (WGS) entry which is preliminary data.</text>
</comment>
<dbReference type="Proteomes" id="UP000198940">
    <property type="component" value="Unassembled WGS sequence"/>
</dbReference>
<accession>A0A1I1EWV0</accession>
<sequence length="62" mass="7176">MIEDKFTFFNFPTTTWCEKVICKCPLFPKFPITGNLVATAGFCNGPLIIKTLTSYIQRIWIR</sequence>
<dbReference type="EMBL" id="FOKU01000003">
    <property type="protein sequence ID" value="SFB89968.1"/>
    <property type="molecule type" value="Genomic_DNA"/>
</dbReference>
<evidence type="ECO:0000313" key="2">
    <source>
        <dbReference type="Proteomes" id="UP000198940"/>
    </source>
</evidence>
<name>A0A1I1EWV0_9FLAO</name>
<gene>
    <name evidence="1" type="ORF">SAMN04487891_103321</name>
</gene>
<protein>
    <submittedName>
        <fullName evidence="1">Uncharacterized protein</fullName>
    </submittedName>
</protein>
<keyword evidence="2" id="KW-1185">Reference proteome</keyword>
<reference evidence="1 2" key="1">
    <citation type="submission" date="2016-10" db="EMBL/GenBank/DDBJ databases">
        <authorList>
            <person name="Varghese N."/>
            <person name="Submissions S."/>
        </authorList>
    </citation>
    <scope>NUCLEOTIDE SEQUENCE [LARGE SCALE GENOMIC DNA]</scope>
    <source>
        <strain evidence="1 2">DSM 26351</strain>
    </source>
</reference>
<proteinExistence type="predicted"/>
<evidence type="ECO:0000313" key="1">
    <source>
        <dbReference type="EMBL" id="SFB89968.1"/>
    </source>
</evidence>